<dbReference type="AlphaFoldDB" id="A0A975B353"/>
<feature type="domain" description="Response regulatory" evidence="19">
    <location>
        <begin position="139"/>
        <end position="255"/>
    </location>
</feature>
<comment type="subcellular location">
    <subcellularLocation>
        <location evidence="2">Membrane</location>
    </subcellularLocation>
</comment>
<dbReference type="Pfam" id="PF00211">
    <property type="entry name" value="Guanylate_cyc"/>
    <property type="match status" value="1"/>
</dbReference>
<sequence length="483" mass="54095">MRKYTVLVVDDDMFSLNLMTAALEESGYTAEAAEDGNSGLEIMREKNIDLVLLDLLMPVMDGFEVLRQMKSEKSLMHIPVIVTSGEIDPGSIIKCMEIGALDYLTKPCHREMLNTCIENVLRVAGGGQIKNRRKDSPGMMLVVDDDAMYRTLLTISLEERGYAVDQAENGKQAWDMICTAPYDLIFLDLVMPEMNGFELLELIKTNNKTDHIPVIVVSADDDMGSIVRCIEKGAADYLNKPFEPAILHARVNSSLASKRMHDKEQAYLENIREERRRSEKLLLNIMPKPIINRLKQGEKTIADYFEDVTVMFADIVGFTQLSGRVSPLELVNMLNNVFSMFDNAADRFGLEKIKTIGDAYMAVGGLPMPRADHAEAVADMALEMQKAITQMNKNNDNCLSIRIGIHSGPVIAGIIGTHKFSYDLWGDTVNIASRMESHGLVDSIHVSSLVYKQLKEKYLFEKRGIINVKGKGEMETWLLTGKK</sequence>
<dbReference type="PROSITE" id="PS00452">
    <property type="entry name" value="GUANYLATE_CYCLASE_1"/>
    <property type="match status" value="1"/>
</dbReference>
<evidence type="ECO:0000256" key="12">
    <source>
        <dbReference type="ARBA" id="ARBA00023136"/>
    </source>
</evidence>
<evidence type="ECO:0000256" key="5">
    <source>
        <dbReference type="ARBA" id="ARBA00022692"/>
    </source>
</evidence>
<comment type="catalytic activity">
    <reaction evidence="1">
        <text>ATP = 3',5'-cyclic AMP + diphosphate</text>
        <dbReference type="Rhea" id="RHEA:15389"/>
        <dbReference type="ChEBI" id="CHEBI:30616"/>
        <dbReference type="ChEBI" id="CHEBI:33019"/>
        <dbReference type="ChEBI" id="CHEBI:58165"/>
        <dbReference type="EC" id="4.6.1.1"/>
    </reaction>
</comment>
<dbReference type="Pfam" id="PF00072">
    <property type="entry name" value="Response_reg"/>
    <property type="match status" value="2"/>
</dbReference>
<dbReference type="KEGG" id="dli:dnl_01210"/>
<protein>
    <recommendedName>
        <fullName evidence="4">Adenylate cyclase</fullName>
        <ecNumber evidence="3">4.6.1.1</ecNumber>
    </recommendedName>
    <alternativeName>
        <fullName evidence="14">ATP pyrophosphate-lyase</fullName>
    </alternativeName>
    <alternativeName>
        <fullName evidence="15">Adenylyl cyclase</fullName>
    </alternativeName>
</protein>
<evidence type="ECO:0000256" key="8">
    <source>
        <dbReference type="ARBA" id="ARBA00022840"/>
    </source>
</evidence>
<dbReference type="CDD" id="cd07302">
    <property type="entry name" value="CHD"/>
    <property type="match status" value="1"/>
</dbReference>
<evidence type="ECO:0000259" key="20">
    <source>
        <dbReference type="PROSITE" id="PS50125"/>
    </source>
</evidence>
<evidence type="ECO:0000256" key="1">
    <source>
        <dbReference type="ARBA" id="ARBA00001593"/>
    </source>
</evidence>
<dbReference type="SMART" id="SM00044">
    <property type="entry name" value="CYCc"/>
    <property type="match status" value="1"/>
</dbReference>
<dbReference type="InterPro" id="IPR001789">
    <property type="entry name" value="Sig_transdc_resp-reg_receiver"/>
</dbReference>
<keyword evidence="6" id="KW-0479">Metal-binding</keyword>
<keyword evidence="13 18" id="KW-0456">Lyase</keyword>
<evidence type="ECO:0000256" key="14">
    <source>
        <dbReference type="ARBA" id="ARBA00032597"/>
    </source>
</evidence>
<dbReference type="Proteomes" id="UP000663720">
    <property type="component" value="Chromosome"/>
</dbReference>
<dbReference type="InterPro" id="IPR011006">
    <property type="entry name" value="CheY-like_superfamily"/>
</dbReference>
<dbReference type="PANTHER" id="PTHR11920">
    <property type="entry name" value="GUANYLYL CYCLASE"/>
    <property type="match status" value="1"/>
</dbReference>
<feature type="domain" description="Guanylate cyclase" evidence="20">
    <location>
        <begin position="309"/>
        <end position="436"/>
    </location>
</feature>
<dbReference type="GO" id="GO:0005524">
    <property type="term" value="F:ATP binding"/>
    <property type="evidence" value="ECO:0007669"/>
    <property type="project" value="UniProtKB-KW"/>
</dbReference>
<reference evidence="21" key="1">
    <citation type="journal article" date="2021" name="Microb. Physiol.">
        <title>Proteogenomic Insights into the Physiology of Marine, Sulfate-Reducing, Filamentous Desulfonema limicola and Desulfonema magnum.</title>
        <authorList>
            <person name="Schnaars V."/>
            <person name="Wohlbrand L."/>
            <person name="Scheve S."/>
            <person name="Hinrichs C."/>
            <person name="Reinhardt R."/>
            <person name="Rabus R."/>
        </authorList>
    </citation>
    <scope>NUCLEOTIDE SEQUENCE</scope>
    <source>
        <strain evidence="21">5ac10</strain>
    </source>
</reference>
<evidence type="ECO:0000256" key="17">
    <source>
        <dbReference type="PROSITE-ProRule" id="PRU00169"/>
    </source>
</evidence>
<dbReference type="FunFam" id="3.30.70.1230:FF:000033">
    <property type="entry name" value="Adenylate cyclase"/>
    <property type="match status" value="1"/>
</dbReference>
<dbReference type="Gene3D" id="3.30.70.1230">
    <property type="entry name" value="Nucleotide cyclase"/>
    <property type="match status" value="1"/>
</dbReference>
<evidence type="ECO:0000313" key="21">
    <source>
        <dbReference type="EMBL" id="QTA77919.1"/>
    </source>
</evidence>
<keyword evidence="7" id="KW-0547">Nucleotide-binding</keyword>
<keyword evidence="17" id="KW-0597">Phosphoprotein</keyword>
<dbReference type="InterPro" id="IPR018297">
    <property type="entry name" value="A/G_cyclase_CS"/>
</dbReference>
<dbReference type="SMART" id="SM00448">
    <property type="entry name" value="REC"/>
    <property type="match status" value="2"/>
</dbReference>
<evidence type="ECO:0000256" key="7">
    <source>
        <dbReference type="ARBA" id="ARBA00022741"/>
    </source>
</evidence>
<feature type="domain" description="Response regulatory" evidence="19">
    <location>
        <begin position="5"/>
        <end position="121"/>
    </location>
</feature>
<organism evidence="21 22">
    <name type="scientific">Desulfonema limicola</name>
    <dbReference type="NCBI Taxonomy" id="45656"/>
    <lineage>
        <taxon>Bacteria</taxon>
        <taxon>Pseudomonadati</taxon>
        <taxon>Thermodesulfobacteriota</taxon>
        <taxon>Desulfobacteria</taxon>
        <taxon>Desulfobacterales</taxon>
        <taxon>Desulfococcaceae</taxon>
        <taxon>Desulfonema</taxon>
    </lineage>
</organism>
<evidence type="ECO:0000256" key="6">
    <source>
        <dbReference type="ARBA" id="ARBA00022723"/>
    </source>
</evidence>
<evidence type="ECO:0000313" key="22">
    <source>
        <dbReference type="Proteomes" id="UP000663720"/>
    </source>
</evidence>
<dbReference type="PANTHER" id="PTHR11920:SF335">
    <property type="entry name" value="GUANYLATE CYCLASE"/>
    <property type="match status" value="1"/>
</dbReference>
<evidence type="ECO:0000259" key="19">
    <source>
        <dbReference type="PROSITE" id="PS50110"/>
    </source>
</evidence>
<dbReference type="GO" id="GO:0006171">
    <property type="term" value="P:cAMP biosynthetic process"/>
    <property type="evidence" value="ECO:0007669"/>
    <property type="project" value="UniProtKB-KW"/>
</dbReference>
<dbReference type="InterPro" id="IPR029787">
    <property type="entry name" value="Nucleotide_cyclase"/>
</dbReference>
<dbReference type="InterPro" id="IPR001054">
    <property type="entry name" value="A/G_cyclase"/>
</dbReference>
<dbReference type="SUPFAM" id="SSF52172">
    <property type="entry name" value="CheY-like"/>
    <property type="match status" value="2"/>
</dbReference>
<comment type="similarity">
    <text evidence="18">Belongs to the adenylyl cyclase class-4/guanylyl cyclase family.</text>
</comment>
<keyword evidence="8" id="KW-0067">ATP-binding</keyword>
<dbReference type="GO" id="GO:0005886">
    <property type="term" value="C:plasma membrane"/>
    <property type="evidence" value="ECO:0007669"/>
    <property type="project" value="UniProtKB-ARBA"/>
</dbReference>
<name>A0A975B353_9BACT</name>
<feature type="modified residue" description="4-aspartylphosphate" evidence="17">
    <location>
        <position position="54"/>
    </location>
</feature>
<dbReference type="CDD" id="cd00156">
    <property type="entry name" value="REC"/>
    <property type="match status" value="1"/>
</dbReference>
<keyword evidence="5" id="KW-0812">Transmembrane</keyword>
<dbReference type="PROSITE" id="PS50110">
    <property type="entry name" value="RESPONSE_REGULATORY"/>
    <property type="match status" value="2"/>
</dbReference>
<keyword evidence="10" id="KW-1133">Transmembrane helix</keyword>
<dbReference type="RefSeq" id="WP_207689837.1">
    <property type="nucleotide sequence ID" value="NZ_CP061799.1"/>
</dbReference>
<keyword evidence="12" id="KW-0472">Membrane</keyword>
<evidence type="ECO:0000256" key="15">
    <source>
        <dbReference type="ARBA" id="ARBA00032637"/>
    </source>
</evidence>
<dbReference type="Gene3D" id="3.40.50.2300">
    <property type="match status" value="2"/>
</dbReference>
<accession>A0A975B353</accession>
<evidence type="ECO:0000256" key="13">
    <source>
        <dbReference type="ARBA" id="ARBA00023239"/>
    </source>
</evidence>
<evidence type="ECO:0000256" key="3">
    <source>
        <dbReference type="ARBA" id="ARBA00012201"/>
    </source>
</evidence>
<dbReference type="CDD" id="cd17574">
    <property type="entry name" value="REC_OmpR"/>
    <property type="match status" value="1"/>
</dbReference>
<keyword evidence="11" id="KW-0115">cAMP biosynthesis</keyword>
<dbReference type="GO" id="GO:0000160">
    <property type="term" value="P:phosphorelay signal transduction system"/>
    <property type="evidence" value="ECO:0007669"/>
    <property type="project" value="InterPro"/>
</dbReference>
<dbReference type="EMBL" id="CP061799">
    <property type="protein sequence ID" value="QTA77919.1"/>
    <property type="molecule type" value="Genomic_DNA"/>
</dbReference>
<evidence type="ECO:0000256" key="2">
    <source>
        <dbReference type="ARBA" id="ARBA00004370"/>
    </source>
</evidence>
<evidence type="ECO:0000256" key="16">
    <source>
        <dbReference type="ARBA" id="ARBA00064436"/>
    </source>
</evidence>
<evidence type="ECO:0000256" key="11">
    <source>
        <dbReference type="ARBA" id="ARBA00022998"/>
    </source>
</evidence>
<evidence type="ECO:0000256" key="4">
    <source>
        <dbReference type="ARBA" id="ARBA00021420"/>
    </source>
</evidence>
<dbReference type="PROSITE" id="PS50125">
    <property type="entry name" value="GUANYLATE_CYCLASE_2"/>
    <property type="match status" value="1"/>
</dbReference>
<evidence type="ECO:0000256" key="18">
    <source>
        <dbReference type="RuleBase" id="RU000405"/>
    </source>
</evidence>
<feature type="modified residue" description="4-aspartylphosphate" evidence="17">
    <location>
        <position position="188"/>
    </location>
</feature>
<dbReference type="GO" id="GO:0004016">
    <property type="term" value="F:adenylate cyclase activity"/>
    <property type="evidence" value="ECO:0007669"/>
    <property type="project" value="UniProtKB-EC"/>
</dbReference>
<dbReference type="EC" id="4.6.1.1" evidence="3"/>
<proteinExistence type="inferred from homology"/>
<dbReference type="SUPFAM" id="SSF55073">
    <property type="entry name" value="Nucleotide cyclase"/>
    <property type="match status" value="1"/>
</dbReference>
<evidence type="ECO:0000256" key="10">
    <source>
        <dbReference type="ARBA" id="ARBA00022989"/>
    </source>
</evidence>
<comment type="subunit">
    <text evidence="16">Homodimer. Can also exist as monomer.</text>
</comment>
<keyword evidence="9" id="KW-0460">Magnesium</keyword>
<evidence type="ECO:0000256" key="9">
    <source>
        <dbReference type="ARBA" id="ARBA00022842"/>
    </source>
</evidence>
<dbReference type="InterPro" id="IPR050401">
    <property type="entry name" value="Cyclic_nucleotide_synthase"/>
</dbReference>
<dbReference type="GO" id="GO:0046872">
    <property type="term" value="F:metal ion binding"/>
    <property type="evidence" value="ECO:0007669"/>
    <property type="project" value="UniProtKB-KW"/>
</dbReference>
<gene>
    <name evidence="21" type="ORF">dnl_01210</name>
</gene>
<keyword evidence="22" id="KW-1185">Reference proteome</keyword>